<name>A0ACC2GTE3_DALPE</name>
<protein>
    <submittedName>
        <fullName evidence="1">Uncharacterized protein</fullName>
    </submittedName>
</protein>
<dbReference type="Proteomes" id="UP001157502">
    <property type="component" value="Chromosome 9"/>
</dbReference>
<comment type="caution">
    <text evidence="1">The sequence shown here is derived from an EMBL/GenBank/DDBJ whole genome shotgun (WGS) entry which is preliminary data.</text>
</comment>
<evidence type="ECO:0000313" key="1">
    <source>
        <dbReference type="EMBL" id="KAJ8006964.1"/>
    </source>
</evidence>
<gene>
    <name evidence="1" type="ORF">DPEC_G00112660</name>
</gene>
<evidence type="ECO:0000313" key="2">
    <source>
        <dbReference type="Proteomes" id="UP001157502"/>
    </source>
</evidence>
<organism evidence="1 2">
    <name type="scientific">Dallia pectoralis</name>
    <name type="common">Alaska blackfish</name>
    <dbReference type="NCBI Taxonomy" id="75939"/>
    <lineage>
        <taxon>Eukaryota</taxon>
        <taxon>Metazoa</taxon>
        <taxon>Chordata</taxon>
        <taxon>Craniata</taxon>
        <taxon>Vertebrata</taxon>
        <taxon>Euteleostomi</taxon>
        <taxon>Actinopterygii</taxon>
        <taxon>Neopterygii</taxon>
        <taxon>Teleostei</taxon>
        <taxon>Protacanthopterygii</taxon>
        <taxon>Esociformes</taxon>
        <taxon>Umbridae</taxon>
        <taxon>Dallia</taxon>
    </lineage>
</organism>
<keyword evidence="2" id="KW-1185">Reference proteome</keyword>
<dbReference type="EMBL" id="CM055736">
    <property type="protein sequence ID" value="KAJ8006964.1"/>
    <property type="molecule type" value="Genomic_DNA"/>
</dbReference>
<reference evidence="1" key="1">
    <citation type="submission" date="2021-05" db="EMBL/GenBank/DDBJ databases">
        <authorList>
            <person name="Pan Q."/>
            <person name="Jouanno E."/>
            <person name="Zahm M."/>
            <person name="Klopp C."/>
            <person name="Cabau C."/>
            <person name="Louis A."/>
            <person name="Berthelot C."/>
            <person name="Parey E."/>
            <person name="Roest Crollius H."/>
            <person name="Montfort J."/>
            <person name="Robinson-Rechavi M."/>
            <person name="Bouchez O."/>
            <person name="Lampietro C."/>
            <person name="Lopez Roques C."/>
            <person name="Donnadieu C."/>
            <person name="Postlethwait J."/>
            <person name="Bobe J."/>
            <person name="Dillon D."/>
            <person name="Chandos A."/>
            <person name="von Hippel F."/>
            <person name="Guiguen Y."/>
        </authorList>
    </citation>
    <scope>NUCLEOTIDE SEQUENCE</scope>
    <source>
        <strain evidence="1">YG-Jan2019</strain>
    </source>
</reference>
<sequence>MNIKGAFISWPVHINSLPQVPEAIMITGASILLLAGVLANDKDLHWQNEFDKPLEFTCPLGQSISGIESEHRNKNEDRRWNFACQATFDQTTSCATSPFINDFDEPFTYQCPYNQVITGMSSYHDNKHGSSPAVEATTFVRIYVGGPTTSTVLMKPSRLRSHPIPSWLELVATMKTIMKIGVGNTDTAP</sequence>
<accession>A0ACC2GTE3</accession>
<proteinExistence type="predicted"/>